<dbReference type="InterPro" id="IPR019734">
    <property type="entry name" value="TPR_rpt"/>
</dbReference>
<feature type="signal peptide" evidence="4">
    <location>
        <begin position="1"/>
        <end position="28"/>
    </location>
</feature>
<evidence type="ECO:0000256" key="4">
    <source>
        <dbReference type="SAM" id="SignalP"/>
    </source>
</evidence>
<accession>A0ABS2GFZ5</accession>
<keyword evidence="6" id="KW-1185">Reference proteome</keyword>
<dbReference type="RefSeq" id="WP_205087814.1">
    <property type="nucleotide sequence ID" value="NZ_JACJLA010000008.1"/>
</dbReference>
<organism evidence="5 6">
    <name type="scientific">Veillonella magna</name>
    <dbReference type="NCBI Taxonomy" id="464322"/>
    <lineage>
        <taxon>Bacteria</taxon>
        <taxon>Bacillati</taxon>
        <taxon>Bacillota</taxon>
        <taxon>Negativicutes</taxon>
        <taxon>Veillonellales</taxon>
        <taxon>Veillonellaceae</taxon>
        <taxon>Veillonella</taxon>
    </lineage>
</organism>
<gene>
    <name evidence="5" type="ORF">H6A01_05400</name>
</gene>
<dbReference type="SMART" id="SM00028">
    <property type="entry name" value="TPR"/>
    <property type="match status" value="3"/>
</dbReference>
<dbReference type="PANTHER" id="PTHR44858">
    <property type="entry name" value="TETRATRICOPEPTIDE REPEAT PROTEIN 6"/>
    <property type="match status" value="1"/>
</dbReference>
<comment type="caution">
    <text evidence="5">The sequence shown here is derived from an EMBL/GenBank/DDBJ whole genome shotgun (WGS) entry which is preliminary data.</text>
</comment>
<protein>
    <submittedName>
        <fullName evidence="5">Tetratricopeptide repeat protein</fullName>
    </submittedName>
</protein>
<feature type="repeat" description="TPR" evidence="3">
    <location>
        <begin position="111"/>
        <end position="144"/>
    </location>
</feature>
<dbReference type="Gene3D" id="1.25.40.10">
    <property type="entry name" value="Tetratricopeptide repeat domain"/>
    <property type="match status" value="1"/>
</dbReference>
<dbReference type="PANTHER" id="PTHR44858:SF1">
    <property type="entry name" value="UDP-N-ACETYLGLUCOSAMINE--PEPTIDE N-ACETYLGLUCOSAMINYLTRANSFERASE SPINDLY-RELATED"/>
    <property type="match status" value="1"/>
</dbReference>
<proteinExistence type="predicted"/>
<evidence type="ECO:0000313" key="5">
    <source>
        <dbReference type="EMBL" id="MBM6912757.1"/>
    </source>
</evidence>
<evidence type="ECO:0000256" key="2">
    <source>
        <dbReference type="ARBA" id="ARBA00022803"/>
    </source>
</evidence>
<dbReference type="Proteomes" id="UP000707138">
    <property type="component" value="Unassembled WGS sequence"/>
</dbReference>
<reference evidence="5 6" key="1">
    <citation type="journal article" date="2021" name="Sci. Rep.">
        <title>The distribution of antibiotic resistance genes in chicken gut microbiota commensals.</title>
        <authorList>
            <person name="Juricova H."/>
            <person name="Matiasovicova J."/>
            <person name="Kubasova T."/>
            <person name="Cejkova D."/>
            <person name="Rychlik I."/>
        </authorList>
    </citation>
    <scope>NUCLEOTIDE SEQUENCE [LARGE SCALE GENOMIC DNA]</scope>
    <source>
        <strain evidence="5 6">An537</strain>
    </source>
</reference>
<dbReference type="SUPFAM" id="SSF48452">
    <property type="entry name" value="TPR-like"/>
    <property type="match status" value="1"/>
</dbReference>
<keyword evidence="4" id="KW-0732">Signal</keyword>
<feature type="chain" id="PRO_5045913002" evidence="4">
    <location>
        <begin position="29"/>
        <end position="242"/>
    </location>
</feature>
<dbReference type="EMBL" id="JACJLA010000008">
    <property type="protein sequence ID" value="MBM6912757.1"/>
    <property type="molecule type" value="Genomic_DNA"/>
</dbReference>
<name>A0ABS2GFZ5_9FIRM</name>
<keyword evidence="1" id="KW-0677">Repeat</keyword>
<dbReference type="InterPro" id="IPR011990">
    <property type="entry name" value="TPR-like_helical_dom_sf"/>
</dbReference>
<dbReference type="PROSITE" id="PS50005">
    <property type="entry name" value="TPR"/>
    <property type="match status" value="1"/>
</dbReference>
<keyword evidence="2 3" id="KW-0802">TPR repeat</keyword>
<dbReference type="InterPro" id="IPR050498">
    <property type="entry name" value="Ycf3"/>
</dbReference>
<dbReference type="Pfam" id="PF14559">
    <property type="entry name" value="TPR_19"/>
    <property type="match status" value="1"/>
</dbReference>
<evidence type="ECO:0000256" key="1">
    <source>
        <dbReference type="ARBA" id="ARBA00022737"/>
    </source>
</evidence>
<sequence length="242" mass="26871">MKIRVQQIGATALILSIVVLGNPVHTTAQDMTASTKEPAATMQSVTPSTENSVAAVGTNHSLIAVLEEALKHKPKDRGLRNQLAQMYLAEGQYDKALTLFEKSMKHGSLIPESYNNRAMLYYKMKRYAEAKDDLAHALQLEAKDHFPDSTVNMTEGLMGNILAEEGDYSGALPYFESIYKRTPSNVINVFNYAQALEMTGKREAAKAVYMKLVGQERSLGSSLMTKVQARIDGDWDTFTEWL</sequence>
<evidence type="ECO:0000256" key="3">
    <source>
        <dbReference type="PROSITE-ProRule" id="PRU00339"/>
    </source>
</evidence>
<dbReference type="Pfam" id="PF13424">
    <property type="entry name" value="TPR_12"/>
    <property type="match status" value="1"/>
</dbReference>
<evidence type="ECO:0000313" key="6">
    <source>
        <dbReference type="Proteomes" id="UP000707138"/>
    </source>
</evidence>